<evidence type="ECO:0000313" key="4">
    <source>
        <dbReference type="RefSeq" id="XP_005091805.1"/>
    </source>
</evidence>
<dbReference type="GeneID" id="101851560"/>
<dbReference type="InterPro" id="IPR002575">
    <property type="entry name" value="Aminoglycoside_PTrfase"/>
</dbReference>
<comment type="similarity">
    <text evidence="1">Belongs to the pseudomonas-type ThrB family.</text>
</comment>
<keyword evidence="3" id="KW-1185">Reference proteome</keyword>
<dbReference type="InterPro" id="IPR011009">
    <property type="entry name" value="Kinase-like_dom_sf"/>
</dbReference>
<evidence type="ECO:0000259" key="2">
    <source>
        <dbReference type="Pfam" id="PF01636"/>
    </source>
</evidence>
<sequence>MEISQEDVVGFVGNVFCKRVQIVKRLLSYVDINWLVEESETGFNYVCKILKNRALEEKNSKIKQQIDCVLHLKKHGFKCSEFVAGKDGSFLQTYKYTGLDGQSFSLLGFLYSFIPGTELESTGCVNECAVIFELGMLLGHFHHTLKDLPHDNLLPDLEEPWYMSNIGLLSDMEYLQVIEDGPQRIRLKAMIEEIDSTFSAVQDRLSKGILHGDFHGYNLIVEHSFNSQMRRCSLKSNILKEFKALKEELRIKNNPSSLPSFASILQQKCNRPSFEEILETYGIIDYGEVSFSFIVLEVGRLIVDLMTIVLSKPPKEEGVDVCKYPVYFESDVSEQLHREVCVREPSKNEHIPISENSITNCTKDSVQSCEARTKIPKGESAKQTKLMKTDKESRTEHFLRDVVGLGGVALSGYLLTNTLTDVDISILKASVMSSLIQYYILGTKAMAEQPENSQYVGLGAAEAERLLWVIDSMSQNELHQAWIESAIIFLT</sequence>
<name>A0ABM0JEE3_APLCA</name>
<organism evidence="3 4">
    <name type="scientific">Aplysia californica</name>
    <name type="common">California sea hare</name>
    <dbReference type="NCBI Taxonomy" id="6500"/>
    <lineage>
        <taxon>Eukaryota</taxon>
        <taxon>Metazoa</taxon>
        <taxon>Spiralia</taxon>
        <taxon>Lophotrochozoa</taxon>
        <taxon>Mollusca</taxon>
        <taxon>Gastropoda</taxon>
        <taxon>Heterobranchia</taxon>
        <taxon>Euthyneura</taxon>
        <taxon>Tectipleura</taxon>
        <taxon>Aplysiida</taxon>
        <taxon>Aplysioidea</taxon>
        <taxon>Aplysiidae</taxon>
        <taxon>Aplysia</taxon>
    </lineage>
</organism>
<gene>
    <name evidence="4 5" type="primary">LOC101851560</name>
</gene>
<dbReference type="Gene3D" id="3.30.200.20">
    <property type="entry name" value="Phosphorylase Kinase, domain 1"/>
    <property type="match status" value="1"/>
</dbReference>
<evidence type="ECO:0000256" key="1">
    <source>
        <dbReference type="ARBA" id="ARBA00038240"/>
    </source>
</evidence>
<protein>
    <submittedName>
        <fullName evidence="4 5">Uncharacterized protein LOC101851560 isoform X1</fullName>
    </submittedName>
</protein>
<dbReference type="RefSeq" id="XP_035829766.1">
    <property type="nucleotide sequence ID" value="XM_035973873.1"/>
</dbReference>
<dbReference type="Pfam" id="PF01636">
    <property type="entry name" value="APH"/>
    <property type="match status" value="1"/>
</dbReference>
<evidence type="ECO:0000313" key="3">
    <source>
        <dbReference type="Proteomes" id="UP000694888"/>
    </source>
</evidence>
<dbReference type="RefSeq" id="XP_005091805.1">
    <property type="nucleotide sequence ID" value="XM_005091748.2"/>
</dbReference>
<proteinExistence type="inferred from homology"/>
<dbReference type="PANTHER" id="PTHR21064">
    <property type="entry name" value="AMINOGLYCOSIDE PHOSPHOTRANSFERASE DOMAIN-CONTAINING PROTEIN-RELATED"/>
    <property type="match status" value="1"/>
</dbReference>
<feature type="domain" description="Aminoglycoside phosphotransferase" evidence="2">
    <location>
        <begin position="33"/>
        <end position="222"/>
    </location>
</feature>
<dbReference type="SUPFAM" id="SSF56112">
    <property type="entry name" value="Protein kinase-like (PK-like)"/>
    <property type="match status" value="1"/>
</dbReference>
<dbReference type="PANTHER" id="PTHR21064:SF6">
    <property type="entry name" value="AMINOGLYCOSIDE PHOSPHOTRANSFERASE DOMAIN-CONTAINING PROTEIN"/>
    <property type="match status" value="1"/>
</dbReference>
<dbReference type="InterPro" id="IPR050249">
    <property type="entry name" value="Pseudomonas-type_ThrB"/>
</dbReference>
<dbReference type="Proteomes" id="UP000694888">
    <property type="component" value="Unplaced"/>
</dbReference>
<evidence type="ECO:0000313" key="5">
    <source>
        <dbReference type="RefSeq" id="XP_035829766.1"/>
    </source>
</evidence>
<accession>A0ABM0JEE3</accession>
<reference evidence="4 5" key="1">
    <citation type="submission" date="2025-05" db="UniProtKB">
        <authorList>
            <consortium name="RefSeq"/>
        </authorList>
    </citation>
    <scope>IDENTIFICATION</scope>
</reference>